<dbReference type="EMBL" id="CAJOBH010031913">
    <property type="protein sequence ID" value="CAF4281650.1"/>
    <property type="molecule type" value="Genomic_DNA"/>
</dbReference>
<feature type="non-terminal residue" evidence="3">
    <location>
        <position position="65"/>
    </location>
</feature>
<evidence type="ECO:0000313" key="1">
    <source>
        <dbReference type="EMBL" id="CAF4267880.1"/>
    </source>
</evidence>
<protein>
    <submittedName>
        <fullName evidence="3">Uncharacterized protein</fullName>
    </submittedName>
</protein>
<dbReference type="Proteomes" id="UP000681967">
    <property type="component" value="Unassembled WGS sequence"/>
</dbReference>
<evidence type="ECO:0000313" key="4">
    <source>
        <dbReference type="Proteomes" id="UP000681720"/>
    </source>
</evidence>
<proteinExistence type="predicted"/>
<comment type="caution">
    <text evidence="3">The sequence shown here is derived from an EMBL/GenBank/DDBJ whole genome shotgun (WGS) entry which is preliminary data.</text>
</comment>
<accession>A0A8S2VE94</accession>
<dbReference type="Proteomes" id="UP000681720">
    <property type="component" value="Unassembled WGS sequence"/>
</dbReference>
<dbReference type="AlphaFoldDB" id="A0A8S2VE94"/>
<gene>
    <name evidence="1" type="ORF">BYL167_LOCUS26204</name>
    <name evidence="2" type="ORF">BYL167_LOCUS26731</name>
    <name evidence="3" type="ORF">GIL414_LOCUS29751</name>
</gene>
<evidence type="ECO:0000313" key="2">
    <source>
        <dbReference type="EMBL" id="CAF4281650.1"/>
    </source>
</evidence>
<sequence length="65" mass="7215">MLAGISSTQSSAHACFELLRFAKDTGGPTCWNRIFQAFLLYRNTYRPDTLLNQQPQTSFGASPST</sequence>
<dbReference type="EMBL" id="CAJOBH010029269">
    <property type="protein sequence ID" value="CAF4267880.1"/>
    <property type="molecule type" value="Genomic_DNA"/>
</dbReference>
<dbReference type="EMBL" id="CAJOBJ010054941">
    <property type="protein sequence ID" value="CAF4391484.1"/>
    <property type="molecule type" value="Genomic_DNA"/>
</dbReference>
<organism evidence="3 4">
    <name type="scientific">Rotaria magnacalcarata</name>
    <dbReference type="NCBI Taxonomy" id="392030"/>
    <lineage>
        <taxon>Eukaryota</taxon>
        <taxon>Metazoa</taxon>
        <taxon>Spiralia</taxon>
        <taxon>Gnathifera</taxon>
        <taxon>Rotifera</taxon>
        <taxon>Eurotatoria</taxon>
        <taxon>Bdelloidea</taxon>
        <taxon>Philodinida</taxon>
        <taxon>Philodinidae</taxon>
        <taxon>Rotaria</taxon>
    </lineage>
</organism>
<reference evidence="3" key="1">
    <citation type="submission" date="2021-02" db="EMBL/GenBank/DDBJ databases">
        <authorList>
            <person name="Nowell W R."/>
        </authorList>
    </citation>
    <scope>NUCLEOTIDE SEQUENCE</scope>
</reference>
<name>A0A8S2VE94_9BILA</name>
<evidence type="ECO:0000313" key="3">
    <source>
        <dbReference type="EMBL" id="CAF4391484.1"/>
    </source>
</evidence>